<dbReference type="GO" id="GO:0009788">
    <property type="term" value="P:negative regulation of abscisic acid-activated signaling pathway"/>
    <property type="evidence" value="ECO:0007669"/>
    <property type="project" value="InterPro"/>
</dbReference>
<evidence type="ECO:0000256" key="7">
    <source>
        <dbReference type="SAM" id="MobiDB-lite"/>
    </source>
</evidence>
<organism evidence="9 10">
    <name type="scientific">Eleusine coracana subsp. coracana</name>
    <dbReference type="NCBI Taxonomy" id="191504"/>
    <lineage>
        <taxon>Eukaryota</taxon>
        <taxon>Viridiplantae</taxon>
        <taxon>Streptophyta</taxon>
        <taxon>Embryophyta</taxon>
        <taxon>Tracheophyta</taxon>
        <taxon>Spermatophyta</taxon>
        <taxon>Magnoliopsida</taxon>
        <taxon>Liliopsida</taxon>
        <taxon>Poales</taxon>
        <taxon>Poaceae</taxon>
        <taxon>PACMAD clade</taxon>
        <taxon>Chloridoideae</taxon>
        <taxon>Cynodonteae</taxon>
        <taxon>Eleusininae</taxon>
        <taxon>Eleusine</taxon>
    </lineage>
</organism>
<evidence type="ECO:0000313" key="10">
    <source>
        <dbReference type="Proteomes" id="UP001054889"/>
    </source>
</evidence>
<gene>
    <name evidence="9" type="primary">ga23244</name>
    <name evidence="9" type="ORF">PR202_ga23244</name>
</gene>
<feature type="region of interest" description="Disordered" evidence="7">
    <location>
        <begin position="1"/>
        <end position="25"/>
    </location>
</feature>
<evidence type="ECO:0000256" key="3">
    <source>
        <dbReference type="ARBA" id="ARBA00022771"/>
    </source>
</evidence>
<dbReference type="EMBL" id="BQKI01000012">
    <property type="protein sequence ID" value="GJN05599.1"/>
    <property type="molecule type" value="Genomic_DNA"/>
</dbReference>
<comment type="caution">
    <text evidence="9">The sequence shown here is derived from an EMBL/GenBank/DDBJ whole genome shotgun (WGS) entry which is preliminary data.</text>
</comment>
<keyword evidence="2" id="KW-0479">Metal-binding</keyword>
<accession>A0AAV5D5R7</accession>
<dbReference type="Proteomes" id="UP001054889">
    <property type="component" value="Unassembled WGS sequence"/>
</dbReference>
<evidence type="ECO:0000256" key="4">
    <source>
        <dbReference type="ARBA" id="ARBA00022833"/>
    </source>
</evidence>
<dbReference type="PANTHER" id="PTHR47287:SF15">
    <property type="entry name" value="ZINC FINGER PROTEIN 3-LIKE"/>
    <property type="match status" value="1"/>
</dbReference>
<proteinExistence type="predicted"/>
<evidence type="ECO:0000256" key="1">
    <source>
        <dbReference type="ARBA" id="ARBA00004123"/>
    </source>
</evidence>
<dbReference type="PANTHER" id="PTHR47287">
    <property type="entry name" value="C2H2 AND C2HC ZINC FINGERS SUPERFAMILY PROTEIN"/>
    <property type="match status" value="1"/>
</dbReference>
<dbReference type="GO" id="GO:0008270">
    <property type="term" value="F:zinc ion binding"/>
    <property type="evidence" value="ECO:0007669"/>
    <property type="project" value="UniProtKB-KW"/>
</dbReference>
<evidence type="ECO:0000259" key="8">
    <source>
        <dbReference type="PROSITE" id="PS50157"/>
    </source>
</evidence>
<dbReference type="PROSITE" id="PS50157">
    <property type="entry name" value="ZINC_FINGER_C2H2_2"/>
    <property type="match status" value="1"/>
</dbReference>
<dbReference type="AlphaFoldDB" id="A0AAV5D5R7"/>
<reference evidence="9" key="2">
    <citation type="submission" date="2021-12" db="EMBL/GenBank/DDBJ databases">
        <title>Resequencing data analysis of finger millet.</title>
        <authorList>
            <person name="Hatakeyama M."/>
            <person name="Aluri S."/>
            <person name="Balachadran M.T."/>
            <person name="Sivarajan S.R."/>
            <person name="Poveda L."/>
            <person name="Shimizu-Inatsugi R."/>
            <person name="Schlapbach R."/>
            <person name="Sreeman S.M."/>
            <person name="Shimizu K.K."/>
        </authorList>
    </citation>
    <scope>NUCLEOTIDE SEQUENCE</scope>
</reference>
<keyword evidence="4" id="KW-0862">Zinc</keyword>
<keyword evidence="5" id="KW-0539">Nucleus</keyword>
<sequence length="125" mass="13274">MDPSAAGGDLDLNLSLQPSQAPESEPPGYFICSYCGKKFCSPQAFGGHQNAHKLERSVTKRALELAAARRFDGQGDAQAKKGKKPVGIAASGKAASFLWSHQIIKASPEASRDSIAEDMDLSLKL</sequence>
<comment type="subcellular location">
    <subcellularLocation>
        <location evidence="1">Nucleus</location>
    </subcellularLocation>
</comment>
<dbReference type="InterPro" id="IPR036236">
    <property type="entry name" value="Znf_C2H2_sf"/>
</dbReference>
<keyword evidence="10" id="KW-1185">Reference proteome</keyword>
<dbReference type="SUPFAM" id="SSF57667">
    <property type="entry name" value="beta-beta-alpha zinc fingers"/>
    <property type="match status" value="1"/>
</dbReference>
<dbReference type="InterPro" id="IPR013087">
    <property type="entry name" value="Znf_C2H2_type"/>
</dbReference>
<evidence type="ECO:0000256" key="5">
    <source>
        <dbReference type="ARBA" id="ARBA00023242"/>
    </source>
</evidence>
<reference evidence="9" key="1">
    <citation type="journal article" date="2018" name="DNA Res.">
        <title>Multiple hybrid de novo genome assembly of finger millet, an orphan allotetraploid crop.</title>
        <authorList>
            <person name="Hatakeyama M."/>
            <person name="Aluri S."/>
            <person name="Balachadran M.T."/>
            <person name="Sivarajan S.R."/>
            <person name="Patrignani A."/>
            <person name="Gruter S."/>
            <person name="Poveda L."/>
            <person name="Shimizu-Inatsugi R."/>
            <person name="Baeten J."/>
            <person name="Francoijs K.J."/>
            <person name="Nataraja K.N."/>
            <person name="Reddy Y.A.N."/>
            <person name="Phadnis S."/>
            <person name="Ravikumar R.L."/>
            <person name="Schlapbach R."/>
            <person name="Sreeman S.M."/>
            <person name="Shimizu K.K."/>
        </authorList>
    </citation>
    <scope>NUCLEOTIDE SEQUENCE</scope>
</reference>
<feature type="domain" description="C2H2-type" evidence="8">
    <location>
        <begin position="30"/>
        <end position="57"/>
    </location>
</feature>
<keyword evidence="3 6" id="KW-0863">Zinc-finger</keyword>
<dbReference type="InterPro" id="IPR044246">
    <property type="entry name" value="ZFP3-like"/>
</dbReference>
<protein>
    <recommendedName>
        <fullName evidence="8">C2H2-type domain-containing protein</fullName>
    </recommendedName>
</protein>
<name>A0AAV5D5R7_ELECO</name>
<evidence type="ECO:0000313" key="9">
    <source>
        <dbReference type="EMBL" id="GJN05599.1"/>
    </source>
</evidence>
<evidence type="ECO:0000256" key="2">
    <source>
        <dbReference type="ARBA" id="ARBA00022723"/>
    </source>
</evidence>
<evidence type="ECO:0000256" key="6">
    <source>
        <dbReference type="PROSITE-ProRule" id="PRU00042"/>
    </source>
</evidence>
<dbReference type="PROSITE" id="PS00028">
    <property type="entry name" value="ZINC_FINGER_C2H2_1"/>
    <property type="match status" value="1"/>
</dbReference>
<dbReference type="GO" id="GO:0005634">
    <property type="term" value="C:nucleus"/>
    <property type="evidence" value="ECO:0007669"/>
    <property type="project" value="UniProtKB-SubCell"/>
</dbReference>